<feature type="signal peptide" evidence="15">
    <location>
        <begin position="1"/>
        <end position="19"/>
    </location>
</feature>
<feature type="compositionally biased region" description="Pro residues" evidence="14">
    <location>
        <begin position="26"/>
        <end position="41"/>
    </location>
</feature>
<dbReference type="InterPro" id="IPR006626">
    <property type="entry name" value="PbH1"/>
</dbReference>
<evidence type="ECO:0000256" key="10">
    <source>
        <dbReference type="ARBA" id="ARBA00023316"/>
    </source>
</evidence>
<evidence type="ECO:0000256" key="7">
    <source>
        <dbReference type="ARBA" id="ARBA00022801"/>
    </source>
</evidence>
<dbReference type="GO" id="GO:0004650">
    <property type="term" value="F:polygalacturonase activity"/>
    <property type="evidence" value="ECO:0007669"/>
    <property type="project" value="UniProtKB-EC"/>
</dbReference>
<evidence type="ECO:0000256" key="4">
    <source>
        <dbReference type="ARBA" id="ARBA00022525"/>
    </source>
</evidence>
<keyword evidence="9 13" id="KW-0326">Glycosidase</keyword>
<dbReference type="InterPro" id="IPR000743">
    <property type="entry name" value="Glyco_hydro_28"/>
</dbReference>
<protein>
    <recommendedName>
        <fullName evidence="3">endo-polygalacturonase</fullName>
        <ecNumber evidence="3">3.2.1.15</ecNumber>
    </recommendedName>
</protein>
<accession>A0A059SVE8</accession>
<keyword evidence="10" id="KW-0961">Cell wall biogenesis/degradation</keyword>
<dbReference type="InterPro" id="IPR012334">
    <property type="entry name" value="Pectin_lyas_fold"/>
</dbReference>
<name>A0A059SVE8_MONFR</name>
<dbReference type="Gene3D" id="2.160.20.10">
    <property type="entry name" value="Single-stranded right-handed beta-helix, Pectin lyase-like"/>
    <property type="match status" value="1"/>
</dbReference>
<dbReference type="FunFam" id="2.160.20.10:FF:000002">
    <property type="entry name" value="Endopolygalacturonase D"/>
    <property type="match status" value="1"/>
</dbReference>
<evidence type="ECO:0000256" key="13">
    <source>
        <dbReference type="RuleBase" id="RU361169"/>
    </source>
</evidence>
<proteinExistence type="inferred from homology"/>
<keyword evidence="8" id="KW-1015">Disulfide bond</keyword>
<dbReference type="EMBL" id="KC597706">
    <property type="protein sequence ID" value="AHC56282.1"/>
    <property type="molecule type" value="Genomic_DNA"/>
</dbReference>
<evidence type="ECO:0000256" key="12">
    <source>
        <dbReference type="PROSITE-ProRule" id="PRU10052"/>
    </source>
</evidence>
<dbReference type="InterPro" id="IPR011050">
    <property type="entry name" value="Pectin_lyase_fold/virulence"/>
</dbReference>
<evidence type="ECO:0000256" key="8">
    <source>
        <dbReference type="ARBA" id="ARBA00023157"/>
    </source>
</evidence>
<feature type="chain" id="PRO_5001579235" description="endo-polygalacturonase" evidence="15">
    <location>
        <begin position="20"/>
        <end position="388"/>
    </location>
</feature>
<evidence type="ECO:0000256" key="5">
    <source>
        <dbReference type="ARBA" id="ARBA00022729"/>
    </source>
</evidence>
<evidence type="ECO:0000256" key="14">
    <source>
        <dbReference type="SAM" id="MobiDB-lite"/>
    </source>
</evidence>
<reference evidence="16" key="2">
    <citation type="journal article" date="2015" name="PLoS ONE">
        <title>Expression of Five Endopolygalacturonase Genes and Demonstration that MfPG1 Overexpression Diminishes Virulence in the Brown Rot Pathogen Monilinia fructicola.</title>
        <authorList>
            <person name="Chou C.M."/>
            <person name="Yu F.Y."/>
            <person name="Yu P.L."/>
            <person name="Ho J.F."/>
            <person name="Bostock R.M."/>
            <person name="Chung K.R."/>
            <person name="Huang J.W."/>
            <person name="Lee M.H."/>
        </authorList>
    </citation>
    <scope>NUCLEOTIDE SEQUENCE</scope>
</reference>
<dbReference type="PANTHER" id="PTHR31884">
    <property type="entry name" value="POLYGALACTURONASE"/>
    <property type="match status" value="1"/>
</dbReference>
<dbReference type="SUPFAM" id="SSF51126">
    <property type="entry name" value="Pectin lyase-like"/>
    <property type="match status" value="1"/>
</dbReference>
<evidence type="ECO:0000256" key="9">
    <source>
        <dbReference type="ARBA" id="ARBA00023295"/>
    </source>
</evidence>
<dbReference type="EC" id="3.2.1.15" evidence="3"/>
<evidence type="ECO:0000256" key="1">
    <source>
        <dbReference type="ARBA" id="ARBA00004613"/>
    </source>
</evidence>
<dbReference type="GO" id="GO:0045490">
    <property type="term" value="P:pectin catabolic process"/>
    <property type="evidence" value="ECO:0007669"/>
    <property type="project" value="TreeGrafter"/>
</dbReference>
<comment type="catalytic activity">
    <reaction evidence="11">
        <text>(1,4-alpha-D-galacturonosyl)n+m + H2O = (1,4-alpha-D-galacturonosyl)n + (1,4-alpha-D-galacturonosyl)m.</text>
        <dbReference type="EC" id="3.2.1.15"/>
    </reaction>
</comment>
<evidence type="ECO:0000256" key="2">
    <source>
        <dbReference type="ARBA" id="ARBA00008834"/>
    </source>
</evidence>
<dbReference type="GO" id="GO:0005576">
    <property type="term" value="C:extracellular region"/>
    <property type="evidence" value="ECO:0007669"/>
    <property type="project" value="UniProtKB-SubCell"/>
</dbReference>
<dbReference type="AlphaFoldDB" id="A0A059SVE8"/>
<evidence type="ECO:0000256" key="3">
    <source>
        <dbReference type="ARBA" id="ARBA00012736"/>
    </source>
</evidence>
<dbReference type="PANTHER" id="PTHR31884:SF1">
    <property type="entry name" value="POLYGALACTURONASE"/>
    <property type="match status" value="1"/>
</dbReference>
<keyword evidence="7 13" id="KW-0378">Hydrolase</keyword>
<reference evidence="16" key="1">
    <citation type="submission" date="2013-02" db="EMBL/GenBank/DDBJ databases">
        <authorList>
            <person name="Wan P."/>
            <person name="Zhou L."/>
            <person name="Li G."/>
        </authorList>
    </citation>
    <scope>NUCLEOTIDE SEQUENCE</scope>
</reference>
<dbReference type="PROSITE" id="PS00502">
    <property type="entry name" value="POLYGALACTURONASE"/>
    <property type="match status" value="1"/>
</dbReference>
<dbReference type="Pfam" id="PF00295">
    <property type="entry name" value="Glyco_hydro_28"/>
    <property type="match status" value="1"/>
</dbReference>
<feature type="active site" evidence="12">
    <location>
        <position position="250"/>
    </location>
</feature>
<dbReference type="SMART" id="SM00710">
    <property type="entry name" value="PbH1"/>
    <property type="match status" value="7"/>
</dbReference>
<keyword evidence="6" id="KW-0677">Repeat</keyword>
<dbReference type="GO" id="GO:0071555">
    <property type="term" value="P:cell wall organization"/>
    <property type="evidence" value="ECO:0007669"/>
    <property type="project" value="UniProtKB-KW"/>
</dbReference>
<feature type="region of interest" description="Disordered" evidence="14">
    <location>
        <begin position="21"/>
        <end position="48"/>
    </location>
</feature>
<comment type="subcellular location">
    <subcellularLocation>
        <location evidence="1">Secreted</location>
    </subcellularLocation>
</comment>
<dbReference type="VEuPathDB" id="FungiDB:MFRU_009g01330"/>
<comment type="similarity">
    <text evidence="2 13">Belongs to the glycosyl hydrolase 28 family.</text>
</comment>
<evidence type="ECO:0000256" key="15">
    <source>
        <dbReference type="SAM" id="SignalP"/>
    </source>
</evidence>
<dbReference type="InterPro" id="IPR050434">
    <property type="entry name" value="Glycosyl_hydrlase_28"/>
</dbReference>
<keyword evidence="4" id="KW-0964">Secreted</keyword>
<evidence type="ECO:0000256" key="11">
    <source>
        <dbReference type="ARBA" id="ARBA00034074"/>
    </source>
</evidence>
<evidence type="ECO:0000313" key="16">
    <source>
        <dbReference type="EMBL" id="AHC56282.1"/>
    </source>
</evidence>
<sequence length="388" mass="39000">MVQLSAYLLLGALSALASAAPTQPGVAPPTPVAGQIPPTPTPDIGKRATTCTFSGSGGAASASKSKTSCSTIVLSALAVPSGTTLDLTGLNKGTKVIFEGITTFGYEEWSGPLVSVSGTDITVTQSSGAYLDGLGASYWDGKGSNGGKTKPKFFYAHNLINSNIEGIYIYNPPVQVFSIDGANDLTLTDITINASAGDTDSLGHNTDGFDIGSSTTVTITGANVYNQDDCVAINSGTGITFSGGVCSGGHGLSVGSVGGRSDNVVETVTFENSEIKNSQNGIRIKTISGATGTVSGVTYSGITLSGITDYGIVVNQAYNGKAGEPTNGVSIDKFILKQITGTVESTATNVLIECGSGSCTNWSWSGVSVTGGKTSSSCVNVPSGGAAC</sequence>
<organism evidence="16">
    <name type="scientific">Monilinia fructicola</name>
    <name type="common">Brown rot fungus</name>
    <name type="synonym">Ciboria fructicola</name>
    <dbReference type="NCBI Taxonomy" id="38448"/>
    <lineage>
        <taxon>Eukaryota</taxon>
        <taxon>Fungi</taxon>
        <taxon>Dikarya</taxon>
        <taxon>Ascomycota</taxon>
        <taxon>Pezizomycotina</taxon>
        <taxon>Leotiomycetes</taxon>
        <taxon>Helotiales</taxon>
        <taxon>Sclerotiniaceae</taxon>
        <taxon>Monilinia</taxon>
    </lineage>
</organism>
<keyword evidence="5 15" id="KW-0732">Signal</keyword>
<evidence type="ECO:0000256" key="6">
    <source>
        <dbReference type="ARBA" id="ARBA00022737"/>
    </source>
</evidence>